<keyword evidence="4" id="KW-0949">S-adenosyl-L-methionine</keyword>
<comment type="catalytic activity">
    <reaction evidence="5">
        <text>a 2'-deoxyadenosine in DNA + S-adenosyl-L-methionine = an N(6)-methyl-2'-deoxyadenosine in DNA + S-adenosyl-L-homocysteine + H(+)</text>
        <dbReference type="Rhea" id="RHEA:15197"/>
        <dbReference type="Rhea" id="RHEA-COMP:12418"/>
        <dbReference type="Rhea" id="RHEA-COMP:12419"/>
        <dbReference type="ChEBI" id="CHEBI:15378"/>
        <dbReference type="ChEBI" id="CHEBI:57856"/>
        <dbReference type="ChEBI" id="CHEBI:59789"/>
        <dbReference type="ChEBI" id="CHEBI:90615"/>
        <dbReference type="ChEBI" id="CHEBI:90616"/>
        <dbReference type="EC" id="2.1.1.72"/>
    </reaction>
</comment>
<proteinExistence type="predicted"/>
<evidence type="ECO:0000313" key="7">
    <source>
        <dbReference type="EMBL" id="AUB83826.1"/>
    </source>
</evidence>
<dbReference type="PANTHER" id="PTHR33841:SF1">
    <property type="entry name" value="DNA METHYLTRANSFERASE A"/>
    <property type="match status" value="1"/>
</dbReference>
<evidence type="ECO:0000313" key="8">
    <source>
        <dbReference type="Proteomes" id="UP000232638"/>
    </source>
</evidence>
<dbReference type="EC" id="2.1.1.72" evidence="1"/>
<keyword evidence="2 7" id="KW-0489">Methyltransferase</keyword>
<dbReference type="InterPro" id="IPR002052">
    <property type="entry name" value="DNA_methylase_N6_adenine_CS"/>
</dbReference>
<dbReference type="AlphaFoldDB" id="A0A2K8UE20"/>
<dbReference type="EMBL" id="CP020370">
    <property type="protein sequence ID" value="AUB83826.1"/>
    <property type="molecule type" value="Genomic_DNA"/>
</dbReference>
<evidence type="ECO:0000256" key="2">
    <source>
        <dbReference type="ARBA" id="ARBA00022603"/>
    </source>
</evidence>
<sequence length="1117" mass="127103">MTINPARFQAQLNGIKLGQLFNELGWDHPRLTAQSIVVNGETFTLTPIAEKRGVMALRCSPDSKGQVPPRAVQLRIEKEATRLVHEHLLIFADQGPSVLTWLWVLRAPGQPAAIRTHTWHQGTSGEALRQKLEHIVWSLEDEEAITLTEVIKGLRSAFDREKVSKKFYDRFKAEHQAFSLFIIGLAKTAERDWYASLMLNRLMFVYFIQRKGFLDGNPDYLADRLRCVQAQAGTGHFHSFYRLFLRRLFHEGLGQQKALRADDLADLIGEVPYLNGGLFDLHELEQAHPDIDIPDQAFEKLFAFFDDFDWHLDDRPLRSGREINPDVLGYIFEKYINQKQMGAYYTKEDITEYISKNTVIPYLLEQTRAQCKEAFAGQTSVWNLLATDPDRYLYPAMKTGVVDAQGEIVPESDLPEFVQIGMHDPKARMFNADYNLREAAFQTSTGERGTLPTETWREYVERRNRCIEVRTRLVSGEVRDSDDLLTLNLNIRQFMQDVIDTCDSPVLLRAIWRTIVGRIPERANERFRHGIAILDPTCGSGAFLFAALNVLEPLYEGCLDRMEGFIEDARKQGKPIDKEFERVVGEVGRHPSRRYFIYKSIILHNLFGVDIMAEAVEICKLRLFLKLVSQVESGQELEPLPDMDFNIRCGNALIGYATEAQFDEASKFFNSAHRAEIKASIADLADLFERFREQQTVHGGRVTAADKGRLRDKLRGLSADLDSYLARDYGIDPGNAGALTAWRASHQPFHWFAEFYGIMRNGGFDAVIGNPPWKEYSAVRETYTVNSYETESCGNLYGLCTERSLVLCQESSRFSFIVQLPLVCSSRMSGLRETLRNASAILWVMTFDDRPGKLFDGLQHCRAAIFFAKQGRSNALTFTTGYQRWPTANRDVLFDTMRFAVEADSAQAGRIIAKHSNPLSASIFSKVRSTSARNVGAFRVRRAADHYVFYQEATQYWTKATSMLPFYSKNGLRSAPAHGRFIYFDDSRKAGTAAALLNSSLFYVYFIAYSDCFHLSDTIAAGFPVSSDLIADKDLANLNERLMCDLDGHSERKAIASKRGGAVDRIEYDEYYGARCKNTIDLIDLRLAELYKLTADEVDFIMNYDIKYRMGSTSDEE</sequence>
<organism evidence="7 8">
    <name type="scientific">Candidatus Thiodictyon syntrophicum</name>
    <dbReference type="NCBI Taxonomy" id="1166950"/>
    <lineage>
        <taxon>Bacteria</taxon>
        <taxon>Pseudomonadati</taxon>
        <taxon>Pseudomonadota</taxon>
        <taxon>Gammaproteobacteria</taxon>
        <taxon>Chromatiales</taxon>
        <taxon>Chromatiaceae</taxon>
        <taxon>Thiodictyon</taxon>
    </lineage>
</organism>
<accession>A0A2K8UE20</accession>
<keyword evidence="3 7" id="KW-0808">Transferase</keyword>
<dbReference type="SUPFAM" id="SSF53335">
    <property type="entry name" value="S-adenosyl-L-methionine-dependent methyltransferases"/>
    <property type="match status" value="1"/>
</dbReference>
<feature type="domain" description="Type II methyltransferase M.TaqI-like" evidence="6">
    <location>
        <begin position="604"/>
        <end position="849"/>
    </location>
</feature>
<dbReference type="GO" id="GO:0009007">
    <property type="term" value="F:site-specific DNA-methyltransferase (adenine-specific) activity"/>
    <property type="evidence" value="ECO:0007669"/>
    <property type="project" value="UniProtKB-EC"/>
</dbReference>
<dbReference type="PANTHER" id="PTHR33841">
    <property type="entry name" value="DNA METHYLTRANSFERASE YEEA-RELATED"/>
    <property type="match status" value="1"/>
</dbReference>
<dbReference type="OrthoDB" id="9782445at2"/>
<reference evidence="7 8" key="1">
    <citation type="submission" date="2017-03" db="EMBL/GenBank/DDBJ databases">
        <title>Complete genome sequence of Candidatus 'Thiodictyon syntrophicum' sp. nov. strain Cad16T, a photolithoautotroph purple sulfur bacterium isolated from an alpine meromictic lake.</title>
        <authorList>
            <person name="Luedin S.M."/>
            <person name="Pothier J.F."/>
            <person name="Danza F."/>
            <person name="Storelli N."/>
            <person name="Wittwer M."/>
            <person name="Tonolla M."/>
        </authorList>
    </citation>
    <scope>NUCLEOTIDE SEQUENCE [LARGE SCALE GENOMIC DNA]</scope>
    <source>
        <strain evidence="7 8">Cad16T</strain>
    </source>
</reference>
<dbReference type="InterPro" id="IPR029063">
    <property type="entry name" value="SAM-dependent_MTases_sf"/>
</dbReference>
<protein>
    <recommendedName>
        <fullName evidence="1">site-specific DNA-methyltransferase (adenine-specific)</fullName>
        <ecNumber evidence="1">2.1.1.72</ecNumber>
    </recommendedName>
</protein>
<dbReference type="RefSeq" id="WP_100921502.1">
    <property type="nucleotide sequence ID" value="NZ_CP020370.1"/>
</dbReference>
<dbReference type="InterPro" id="IPR050953">
    <property type="entry name" value="N4_N6_ade-DNA_methylase"/>
</dbReference>
<dbReference type="PROSITE" id="PS00092">
    <property type="entry name" value="N6_MTASE"/>
    <property type="match status" value="1"/>
</dbReference>
<dbReference type="REBASE" id="226738">
    <property type="entry name" value="Tsy16TORF24675P"/>
</dbReference>
<dbReference type="GO" id="GO:0003676">
    <property type="term" value="F:nucleic acid binding"/>
    <property type="evidence" value="ECO:0007669"/>
    <property type="project" value="InterPro"/>
</dbReference>
<dbReference type="KEGG" id="tsy:THSYN_24675"/>
<dbReference type="GO" id="GO:0006304">
    <property type="term" value="P:DNA modification"/>
    <property type="evidence" value="ECO:0007669"/>
    <property type="project" value="InterPro"/>
</dbReference>
<keyword evidence="8" id="KW-1185">Reference proteome</keyword>
<gene>
    <name evidence="7" type="ORF">THSYN_24675</name>
</gene>
<evidence type="ECO:0000256" key="4">
    <source>
        <dbReference type="ARBA" id="ARBA00022691"/>
    </source>
</evidence>
<dbReference type="GO" id="GO:0032259">
    <property type="term" value="P:methylation"/>
    <property type="evidence" value="ECO:0007669"/>
    <property type="project" value="UniProtKB-KW"/>
</dbReference>
<dbReference type="Proteomes" id="UP000232638">
    <property type="component" value="Chromosome"/>
</dbReference>
<dbReference type="Pfam" id="PF07669">
    <property type="entry name" value="Eco57I"/>
    <property type="match status" value="1"/>
</dbReference>
<evidence type="ECO:0000256" key="3">
    <source>
        <dbReference type="ARBA" id="ARBA00022679"/>
    </source>
</evidence>
<evidence type="ECO:0000259" key="6">
    <source>
        <dbReference type="Pfam" id="PF07669"/>
    </source>
</evidence>
<evidence type="ECO:0000256" key="5">
    <source>
        <dbReference type="ARBA" id="ARBA00047942"/>
    </source>
</evidence>
<dbReference type="Gene3D" id="3.40.50.150">
    <property type="entry name" value="Vaccinia Virus protein VP39"/>
    <property type="match status" value="1"/>
</dbReference>
<evidence type="ECO:0000256" key="1">
    <source>
        <dbReference type="ARBA" id="ARBA00011900"/>
    </source>
</evidence>
<dbReference type="InterPro" id="IPR011639">
    <property type="entry name" value="MethylTrfase_TaqI-like_dom"/>
</dbReference>
<name>A0A2K8UE20_9GAMM</name>